<evidence type="ECO:0000313" key="3">
    <source>
        <dbReference type="Proteomes" id="UP000481153"/>
    </source>
</evidence>
<reference evidence="2 3" key="1">
    <citation type="submission" date="2019-07" db="EMBL/GenBank/DDBJ databases">
        <title>Genomics analysis of Aphanomyces spp. identifies a new class of oomycete effector associated with host adaptation.</title>
        <authorList>
            <person name="Gaulin E."/>
        </authorList>
    </citation>
    <scope>NUCLEOTIDE SEQUENCE [LARGE SCALE GENOMIC DNA]</scope>
    <source>
        <strain evidence="2 3">ATCC 201684</strain>
    </source>
</reference>
<proteinExistence type="predicted"/>
<gene>
    <name evidence="2" type="ORF">Ae201684_017063</name>
</gene>
<protein>
    <submittedName>
        <fullName evidence="2">Uncharacterized protein</fullName>
    </submittedName>
</protein>
<name>A0A6G0WAF2_9STRA</name>
<feature type="region of interest" description="Disordered" evidence="1">
    <location>
        <begin position="38"/>
        <end position="92"/>
    </location>
</feature>
<dbReference type="EMBL" id="VJMJ01000277">
    <property type="protein sequence ID" value="KAF0724214.1"/>
    <property type="molecule type" value="Genomic_DNA"/>
</dbReference>
<sequence>MTCSVFLPHQSERDAIDPLSDVSTGLFLLEGAAPPTSVVASGESFTTNPATPDAVPNEPKTPGPNESESYGFLPTPTSFTPGPRGPNPLSKSSQSLFVSAPVFTPAQIVAIIAGDFEGMVETPDVDIEDKMIPVSASDIEYQLTKIRDRRKDPKHEDLANVIMKTLKRNLTDEERLTLEAPNTLDDPDR</sequence>
<dbReference type="VEuPathDB" id="FungiDB:AeMF1_020502"/>
<evidence type="ECO:0000256" key="1">
    <source>
        <dbReference type="SAM" id="MobiDB-lite"/>
    </source>
</evidence>
<keyword evidence="3" id="KW-1185">Reference proteome</keyword>
<accession>A0A6G0WAF2</accession>
<dbReference type="AlphaFoldDB" id="A0A6G0WAF2"/>
<organism evidence="2 3">
    <name type="scientific">Aphanomyces euteiches</name>
    <dbReference type="NCBI Taxonomy" id="100861"/>
    <lineage>
        <taxon>Eukaryota</taxon>
        <taxon>Sar</taxon>
        <taxon>Stramenopiles</taxon>
        <taxon>Oomycota</taxon>
        <taxon>Saprolegniomycetes</taxon>
        <taxon>Saprolegniales</taxon>
        <taxon>Verrucalvaceae</taxon>
        <taxon>Aphanomyces</taxon>
    </lineage>
</organism>
<dbReference type="Proteomes" id="UP000481153">
    <property type="component" value="Unassembled WGS sequence"/>
</dbReference>
<evidence type="ECO:0000313" key="2">
    <source>
        <dbReference type="EMBL" id="KAF0724214.1"/>
    </source>
</evidence>
<comment type="caution">
    <text evidence="2">The sequence shown here is derived from an EMBL/GenBank/DDBJ whole genome shotgun (WGS) entry which is preliminary data.</text>
</comment>